<comment type="similarity">
    <text evidence="3">Belongs to the universal ribosomal protein uL18 family.</text>
</comment>
<dbReference type="GO" id="GO:0005634">
    <property type="term" value="C:nucleus"/>
    <property type="evidence" value="ECO:0007669"/>
    <property type="project" value="UniProtKB-SubCell"/>
</dbReference>
<dbReference type="CDD" id="cd00432">
    <property type="entry name" value="Ribosomal_L18_L5e"/>
    <property type="match status" value="1"/>
</dbReference>
<proteinExistence type="inferred from homology"/>
<evidence type="ECO:0000256" key="5">
    <source>
        <dbReference type="ARBA" id="ARBA00022884"/>
    </source>
</evidence>
<dbReference type="OrthoDB" id="1618453at2759"/>
<dbReference type="GO" id="GO:0008097">
    <property type="term" value="F:5S rRNA binding"/>
    <property type="evidence" value="ECO:0007669"/>
    <property type="project" value="InterPro"/>
</dbReference>
<dbReference type="PANTHER" id="PTHR23410">
    <property type="entry name" value="RIBOSOMAL PROTEIN L5-RELATED"/>
    <property type="match status" value="1"/>
</dbReference>
<keyword evidence="6 10" id="KW-0689">Ribosomal protein</keyword>
<dbReference type="GO" id="GO:0006412">
    <property type="term" value="P:translation"/>
    <property type="evidence" value="ECO:0007669"/>
    <property type="project" value="InterPro"/>
</dbReference>
<dbReference type="FunFam" id="3.30.420.100:FF:000002">
    <property type="entry name" value="60S ribosomal protein L5"/>
    <property type="match status" value="1"/>
</dbReference>
<comment type="caution">
    <text evidence="10">The sequence shown here is derived from an EMBL/GenBank/DDBJ whole genome shotgun (WGS) entry which is preliminary data.</text>
</comment>
<keyword evidence="8" id="KW-0687">Ribonucleoprotein</keyword>
<evidence type="ECO:0000259" key="9">
    <source>
        <dbReference type="Pfam" id="PF14204"/>
    </source>
</evidence>
<dbReference type="Pfam" id="PF17144">
    <property type="entry name" value="Ribosomal_L5e"/>
    <property type="match status" value="1"/>
</dbReference>
<dbReference type="GO" id="GO:0000027">
    <property type="term" value="P:ribosomal large subunit assembly"/>
    <property type="evidence" value="ECO:0007669"/>
    <property type="project" value="TreeGrafter"/>
</dbReference>
<evidence type="ECO:0000313" key="11">
    <source>
        <dbReference type="Proteomes" id="UP000221165"/>
    </source>
</evidence>
<dbReference type="EMBL" id="MIGC01001821">
    <property type="protein sequence ID" value="PHJ22095.1"/>
    <property type="molecule type" value="Genomic_DNA"/>
</dbReference>
<dbReference type="GO" id="GO:0022625">
    <property type="term" value="C:cytosolic large ribosomal subunit"/>
    <property type="evidence" value="ECO:0007669"/>
    <property type="project" value="TreeGrafter"/>
</dbReference>
<keyword evidence="5" id="KW-0694">RNA-binding</keyword>
<dbReference type="InterPro" id="IPR025607">
    <property type="entry name" value="Ribosomal_uL18_C_euk"/>
</dbReference>
<keyword evidence="4" id="KW-0963">Cytoplasm</keyword>
<dbReference type="Pfam" id="PF14204">
    <property type="entry name" value="Ribosomal_L18_c"/>
    <property type="match status" value="1"/>
</dbReference>
<keyword evidence="11" id="KW-1185">Reference proteome</keyword>
<feature type="domain" description="Large ribosomal subunit protein uL18 C-terminal eukaryotes" evidence="9">
    <location>
        <begin position="240"/>
        <end position="305"/>
    </location>
</feature>
<evidence type="ECO:0000256" key="7">
    <source>
        <dbReference type="ARBA" id="ARBA00023242"/>
    </source>
</evidence>
<dbReference type="Proteomes" id="UP000221165">
    <property type="component" value="Unassembled WGS sequence"/>
</dbReference>
<dbReference type="VEuPathDB" id="ToxoDB:CSUI_004055"/>
<accession>A0A2C6L2G6</accession>
<organism evidence="10 11">
    <name type="scientific">Cystoisospora suis</name>
    <dbReference type="NCBI Taxonomy" id="483139"/>
    <lineage>
        <taxon>Eukaryota</taxon>
        <taxon>Sar</taxon>
        <taxon>Alveolata</taxon>
        <taxon>Apicomplexa</taxon>
        <taxon>Conoidasida</taxon>
        <taxon>Coccidia</taxon>
        <taxon>Eucoccidiorida</taxon>
        <taxon>Eimeriorina</taxon>
        <taxon>Sarcocystidae</taxon>
        <taxon>Cystoisospora</taxon>
    </lineage>
</organism>
<dbReference type="GeneID" id="94427461"/>
<reference evidence="10 11" key="1">
    <citation type="journal article" date="2017" name="Int. J. Parasitol.">
        <title>The genome of the protozoan parasite Cystoisospora suis and a reverse vaccinology approach to identify vaccine candidates.</title>
        <authorList>
            <person name="Palmieri N."/>
            <person name="Shrestha A."/>
            <person name="Ruttkowski B."/>
            <person name="Beck T."/>
            <person name="Vogl C."/>
            <person name="Tomley F."/>
            <person name="Blake D.P."/>
            <person name="Joachim A."/>
        </authorList>
    </citation>
    <scope>NUCLEOTIDE SEQUENCE [LARGE SCALE GENOMIC DNA]</scope>
    <source>
        <strain evidence="10 11">Wien I</strain>
    </source>
</reference>
<evidence type="ECO:0000256" key="1">
    <source>
        <dbReference type="ARBA" id="ARBA00004123"/>
    </source>
</evidence>
<evidence type="ECO:0000256" key="6">
    <source>
        <dbReference type="ARBA" id="ARBA00022980"/>
    </source>
</evidence>
<dbReference type="AlphaFoldDB" id="A0A2C6L2G6"/>
<dbReference type="GO" id="GO:0003735">
    <property type="term" value="F:structural constituent of ribosome"/>
    <property type="evidence" value="ECO:0007669"/>
    <property type="project" value="InterPro"/>
</dbReference>
<gene>
    <name evidence="10" type="ORF">CSUI_004055</name>
</gene>
<evidence type="ECO:0000256" key="2">
    <source>
        <dbReference type="ARBA" id="ARBA00004496"/>
    </source>
</evidence>
<dbReference type="SUPFAM" id="SSF53137">
    <property type="entry name" value="Translational machinery components"/>
    <property type="match status" value="1"/>
</dbReference>
<dbReference type="Gene3D" id="3.30.420.100">
    <property type="match status" value="1"/>
</dbReference>
<dbReference type="PANTHER" id="PTHR23410:SF12">
    <property type="entry name" value="LARGE RIBOSOMAL SUBUNIT PROTEIN UL18"/>
    <property type="match status" value="1"/>
</dbReference>
<evidence type="ECO:0000313" key="10">
    <source>
        <dbReference type="EMBL" id="PHJ22095.1"/>
    </source>
</evidence>
<keyword evidence="7" id="KW-0539">Nucleus</keyword>
<comment type="subcellular location">
    <subcellularLocation>
        <location evidence="2">Cytoplasm</location>
    </subcellularLocation>
    <subcellularLocation>
        <location evidence="1">Nucleus</location>
    </subcellularLocation>
</comment>
<dbReference type="HAMAP" id="MF_01337_A">
    <property type="entry name" value="Ribosomal_uL18_A"/>
    <property type="match status" value="1"/>
</dbReference>
<evidence type="ECO:0000256" key="4">
    <source>
        <dbReference type="ARBA" id="ARBA00022490"/>
    </source>
</evidence>
<dbReference type="InterPro" id="IPR005485">
    <property type="entry name" value="Rbsml_uL18_euk_arch"/>
</dbReference>
<evidence type="ECO:0000256" key="8">
    <source>
        <dbReference type="ARBA" id="ARBA00023274"/>
    </source>
</evidence>
<sequence>MAFVKALKNKAYFKRFQVKYRRRREGKTDYAARRALVLQDRNKYNAHKHRLVVRLTNKRIICQVVYATTEGDRVMCSADSNELPRYGIKVGLTNYAAAYATGLLLARRLLKNVGLADAFTGVAEANGEEFHIEENFDERRPFKVLLDVGIVRTTVGNRVFGAMKGAADGGLHVPHSVKRFPGYSKGEGDSEGSYDAEAHRARIFGQHVADYMRQLKEEDPEKYNVQFSHYIKNKIDADGVEAMYKNAHAKIRQNPDPVKKERATKVQNVRQGNIIKTAKGQYIRDVKLTKAQRRERVQKKIAMVAEQMIAEA</sequence>
<dbReference type="RefSeq" id="XP_067923772.1">
    <property type="nucleotide sequence ID" value="XM_068064250.1"/>
</dbReference>
<protein>
    <submittedName>
        <fullName evidence="10">Ribosomal protein rpl5</fullName>
    </submittedName>
</protein>
<name>A0A2C6L2G6_9APIC</name>
<dbReference type="InterPro" id="IPR057268">
    <property type="entry name" value="Ribosomal_L18"/>
</dbReference>
<evidence type="ECO:0000256" key="3">
    <source>
        <dbReference type="ARBA" id="ARBA00007116"/>
    </source>
</evidence>
<dbReference type="PRINTS" id="PR00058">
    <property type="entry name" value="RIBOSOMALL5"/>
</dbReference>